<dbReference type="EMBL" id="JBFXLT010000064">
    <property type="protein sequence ID" value="KAL2810945.1"/>
    <property type="molecule type" value="Genomic_DNA"/>
</dbReference>
<dbReference type="SUPFAM" id="SSF51182">
    <property type="entry name" value="RmlC-like cupins"/>
    <property type="match status" value="1"/>
</dbReference>
<dbReference type="Proteomes" id="UP001610334">
    <property type="component" value="Unassembled WGS sequence"/>
</dbReference>
<dbReference type="InterPro" id="IPR011051">
    <property type="entry name" value="RmlC_Cupin_sf"/>
</dbReference>
<protein>
    <recommendedName>
        <fullName evidence="2">Cupin type-2 domain-containing protein</fullName>
    </recommendedName>
</protein>
<name>A0ABR4H6J4_9EURO</name>
<reference evidence="3 4" key="1">
    <citation type="submission" date="2024-07" db="EMBL/GenBank/DDBJ databases">
        <title>Section-level genome sequencing and comparative genomics of Aspergillus sections Usti and Cavernicolus.</title>
        <authorList>
            <consortium name="Lawrence Berkeley National Laboratory"/>
            <person name="Nybo J.L."/>
            <person name="Vesth T.C."/>
            <person name="Theobald S."/>
            <person name="Frisvad J.C."/>
            <person name="Larsen T.O."/>
            <person name="Kjaerboelling I."/>
            <person name="Rothschild-Mancinelli K."/>
            <person name="Lyhne E.K."/>
            <person name="Kogle M.E."/>
            <person name="Barry K."/>
            <person name="Clum A."/>
            <person name="Na H."/>
            <person name="Ledsgaard L."/>
            <person name="Lin J."/>
            <person name="Lipzen A."/>
            <person name="Kuo A."/>
            <person name="Riley R."/>
            <person name="Mondo S."/>
            <person name="Labutti K."/>
            <person name="Haridas S."/>
            <person name="Pangalinan J."/>
            <person name="Salamov A.A."/>
            <person name="Simmons B.A."/>
            <person name="Magnuson J.K."/>
            <person name="Chen J."/>
            <person name="Drula E."/>
            <person name="Henrissat B."/>
            <person name="Wiebenga A."/>
            <person name="Lubbers R.J."/>
            <person name="Gomes A.C."/>
            <person name="Makela M.R."/>
            <person name="Stajich J."/>
            <person name="Grigoriev I.V."/>
            <person name="Mortensen U.H."/>
            <person name="De Vries R.P."/>
            <person name="Baker S.E."/>
            <person name="Andersen M.R."/>
        </authorList>
    </citation>
    <scope>NUCLEOTIDE SEQUENCE [LARGE SCALE GENOMIC DNA]</scope>
    <source>
        <strain evidence="3 4">CBS 588.65</strain>
    </source>
</reference>
<evidence type="ECO:0000259" key="2">
    <source>
        <dbReference type="Pfam" id="PF07883"/>
    </source>
</evidence>
<dbReference type="InterPro" id="IPR013096">
    <property type="entry name" value="Cupin_2"/>
</dbReference>
<sequence length="226" mass="24242">MTSPSPPTTTPPPSPSAPLPGQNFIVDGFPAPGLRKTVRHITGYNEAGQSVFLSTDCGDHHRVIGEAQAVANILYSTRETPIKLAENADVQAAKETEPPVHIPGGTVVRMIDFGPDVQSPLHRAISVDYGVVLEGEFKLILDSGEERIMRQGDFCVQRATAHKWHNITGNGTMPGRMLWILMDCEDVVVQGQEVGGDLGDLAKEYGGVEGMEEDDVKAATAAEGEK</sequence>
<organism evidence="3 4">
    <name type="scientific">Aspergillus granulosus</name>
    <dbReference type="NCBI Taxonomy" id="176169"/>
    <lineage>
        <taxon>Eukaryota</taxon>
        <taxon>Fungi</taxon>
        <taxon>Dikarya</taxon>
        <taxon>Ascomycota</taxon>
        <taxon>Pezizomycotina</taxon>
        <taxon>Eurotiomycetes</taxon>
        <taxon>Eurotiomycetidae</taxon>
        <taxon>Eurotiales</taxon>
        <taxon>Aspergillaceae</taxon>
        <taxon>Aspergillus</taxon>
        <taxon>Aspergillus subgen. Nidulantes</taxon>
    </lineage>
</organism>
<feature type="domain" description="Cupin type-2" evidence="2">
    <location>
        <begin position="114"/>
        <end position="180"/>
    </location>
</feature>
<evidence type="ECO:0000313" key="4">
    <source>
        <dbReference type="Proteomes" id="UP001610334"/>
    </source>
</evidence>
<proteinExistence type="predicted"/>
<evidence type="ECO:0000256" key="1">
    <source>
        <dbReference type="SAM" id="MobiDB-lite"/>
    </source>
</evidence>
<dbReference type="PANTHER" id="PTHR36156">
    <property type="entry name" value="SLR2101 PROTEIN"/>
    <property type="match status" value="1"/>
</dbReference>
<feature type="region of interest" description="Disordered" evidence="1">
    <location>
        <begin position="1"/>
        <end position="21"/>
    </location>
</feature>
<evidence type="ECO:0000313" key="3">
    <source>
        <dbReference type="EMBL" id="KAL2810945.1"/>
    </source>
</evidence>
<feature type="compositionally biased region" description="Pro residues" evidence="1">
    <location>
        <begin position="1"/>
        <end position="18"/>
    </location>
</feature>
<dbReference type="CDD" id="cd02231">
    <property type="entry name" value="cupin_BLL6423-like"/>
    <property type="match status" value="1"/>
</dbReference>
<gene>
    <name evidence="3" type="ORF">BJX63DRAFT_444386</name>
</gene>
<comment type="caution">
    <text evidence="3">The sequence shown here is derived from an EMBL/GenBank/DDBJ whole genome shotgun (WGS) entry which is preliminary data.</text>
</comment>
<dbReference type="Gene3D" id="2.60.120.10">
    <property type="entry name" value="Jelly Rolls"/>
    <property type="match status" value="1"/>
</dbReference>
<accession>A0ABR4H6J4</accession>
<dbReference type="InterPro" id="IPR047142">
    <property type="entry name" value="OryJ/VirC-like"/>
</dbReference>
<dbReference type="PANTHER" id="PTHR36156:SF2">
    <property type="entry name" value="CUPIN TYPE-2 DOMAIN-CONTAINING PROTEIN"/>
    <property type="match status" value="1"/>
</dbReference>
<dbReference type="Pfam" id="PF07883">
    <property type="entry name" value="Cupin_2"/>
    <property type="match status" value="1"/>
</dbReference>
<dbReference type="InterPro" id="IPR014710">
    <property type="entry name" value="RmlC-like_jellyroll"/>
</dbReference>
<keyword evidence="4" id="KW-1185">Reference proteome</keyword>